<reference evidence="2" key="1">
    <citation type="journal article" date="2021" name="PeerJ">
        <title>Extensive microbial diversity within the chicken gut microbiome revealed by metagenomics and culture.</title>
        <authorList>
            <person name="Gilroy R."/>
            <person name="Ravi A."/>
            <person name="Getino M."/>
            <person name="Pursley I."/>
            <person name="Horton D.L."/>
            <person name="Alikhan N.F."/>
            <person name="Baker D."/>
            <person name="Gharbi K."/>
            <person name="Hall N."/>
            <person name="Watson M."/>
            <person name="Adriaenssens E.M."/>
            <person name="Foster-Nyarko E."/>
            <person name="Jarju S."/>
            <person name="Secka A."/>
            <person name="Antonio M."/>
            <person name="Oren A."/>
            <person name="Chaudhuri R.R."/>
            <person name="La Ragione R."/>
            <person name="Hildebrand F."/>
            <person name="Pallen M.J."/>
        </authorList>
    </citation>
    <scope>NUCLEOTIDE SEQUENCE</scope>
    <source>
        <strain evidence="2">CHK185-1770</strain>
    </source>
</reference>
<evidence type="ECO:0000313" key="3">
    <source>
        <dbReference type="Proteomes" id="UP000826793"/>
    </source>
</evidence>
<comment type="caution">
    <text evidence="2">The sequence shown here is derived from an EMBL/GenBank/DDBJ whole genome shotgun (WGS) entry which is preliminary data.</text>
</comment>
<feature type="domain" description="Beta-lactamase-related" evidence="1">
    <location>
        <begin position="34"/>
        <end position="304"/>
    </location>
</feature>
<dbReference type="Gene3D" id="3.40.710.10">
    <property type="entry name" value="DD-peptidase/beta-lactamase superfamily"/>
    <property type="match status" value="1"/>
</dbReference>
<protein>
    <submittedName>
        <fullName evidence="2">Beta-lactamase family protein</fullName>
    </submittedName>
</protein>
<evidence type="ECO:0000313" key="2">
    <source>
        <dbReference type="EMBL" id="HJB98407.1"/>
    </source>
</evidence>
<dbReference type="Proteomes" id="UP000826793">
    <property type="component" value="Unassembled WGS sequence"/>
</dbReference>
<dbReference type="PANTHER" id="PTHR43283">
    <property type="entry name" value="BETA-LACTAMASE-RELATED"/>
    <property type="match status" value="1"/>
</dbReference>
<dbReference type="PANTHER" id="PTHR43283:SF7">
    <property type="entry name" value="BETA-LACTAMASE-RELATED DOMAIN-CONTAINING PROTEIN"/>
    <property type="match status" value="1"/>
</dbReference>
<dbReference type="EMBL" id="DWXG01000056">
    <property type="protein sequence ID" value="HJB98407.1"/>
    <property type="molecule type" value="Genomic_DNA"/>
</dbReference>
<dbReference type="SUPFAM" id="SSF56601">
    <property type="entry name" value="beta-lactamase/transpeptidase-like"/>
    <property type="match status" value="1"/>
</dbReference>
<reference evidence="2" key="2">
    <citation type="submission" date="2021-04" db="EMBL/GenBank/DDBJ databases">
        <authorList>
            <person name="Gilroy R."/>
        </authorList>
    </citation>
    <scope>NUCLEOTIDE SEQUENCE</scope>
    <source>
        <strain evidence="2">CHK185-1770</strain>
    </source>
</reference>
<dbReference type="InterPro" id="IPR001466">
    <property type="entry name" value="Beta-lactam-related"/>
</dbReference>
<dbReference type="InterPro" id="IPR012338">
    <property type="entry name" value="Beta-lactam/transpept-like"/>
</dbReference>
<sequence>MELERITPEQAGIPSQAVLDFLDQLYEEGIEMHAFMLLRHGKVCAEGCWKPYNRQTPHIMFSFSKSLTSTAMGFAVQEGLLSLEDRLVDLFPDKLPEHPSENLQKCQIRHLLMMGCGHETEIPNLGQGDPDWIASFLHHPFVYEPGTHFLYNTAGTNLLAAILAKKTGQTLTQFLKPRLFAPLGMTDIACHPLPDGTEMGGAGMSLTIEDMARFVQFVAQEGRWEGKQLLNREWFAMATSKQIENRGAGWGGDPDWQEGYGFQFWRCAPQGVFRGDGAFGQYGVVFTQQDAVLVIQSASMKLQAVLTAAWDNLLPAFAPQPLPEDPRAFHRLQKRLERLELNPMLGMRSPGAESSLNGAVYLPQEPCPSFPDLVGGTGYLDPEGGSLHALSFSFQGEGGQLLLQESHGPSTLDLGLQGHFVSSQIRGTLFGANGRWRSKNTLEVEVRNTRLAGGRRLLFQFSGQEMLLSGDPTLPEEGGLSGPPMPTIRFRLQQGSVDTKTTMYWEQ</sequence>
<evidence type="ECO:0000259" key="1">
    <source>
        <dbReference type="Pfam" id="PF00144"/>
    </source>
</evidence>
<organism evidence="2 3">
    <name type="scientific">Candidatus Acutalibacter pullicola</name>
    <dbReference type="NCBI Taxonomy" id="2838417"/>
    <lineage>
        <taxon>Bacteria</taxon>
        <taxon>Bacillati</taxon>
        <taxon>Bacillota</taxon>
        <taxon>Clostridia</taxon>
        <taxon>Eubacteriales</taxon>
        <taxon>Acutalibacteraceae</taxon>
        <taxon>Acutalibacter</taxon>
    </lineage>
</organism>
<dbReference type="AlphaFoldDB" id="A0A9D2MX89"/>
<gene>
    <name evidence="2" type="ORF">H9710_07500</name>
</gene>
<accession>A0A9D2MX89</accession>
<dbReference type="InterPro" id="IPR050789">
    <property type="entry name" value="Diverse_Enzym_Activities"/>
</dbReference>
<name>A0A9D2MX89_9FIRM</name>
<dbReference type="Pfam" id="PF00144">
    <property type="entry name" value="Beta-lactamase"/>
    <property type="match status" value="1"/>
</dbReference>
<proteinExistence type="predicted"/>